<dbReference type="InterPro" id="IPR038695">
    <property type="entry name" value="Saro_0823-like_sf"/>
</dbReference>
<accession>A0A1G2V2J3</accession>
<evidence type="ECO:0008006" key="3">
    <source>
        <dbReference type="Google" id="ProtNLM"/>
    </source>
</evidence>
<sequence>MKKEILIILTIFLVIFVVFWNKTSQNPENIKKILKINDVLVNIDVVSTDSEREKGLSGRLSLAENEGMLFVFEEEGYYGIWMKDMNFPIDIAWLNQDKKIIYIESNVGPETFPKGFYAERDGLSLLSLYVLETKAGFFENAKIKIGDSAEF</sequence>
<reference evidence="1 2" key="1">
    <citation type="journal article" date="2016" name="Nat. Commun.">
        <title>Thousands of microbial genomes shed light on interconnected biogeochemical processes in an aquifer system.</title>
        <authorList>
            <person name="Anantharaman K."/>
            <person name="Brown C.T."/>
            <person name="Hug L.A."/>
            <person name="Sharon I."/>
            <person name="Castelle C.J."/>
            <person name="Probst A.J."/>
            <person name="Thomas B.C."/>
            <person name="Singh A."/>
            <person name="Wilkins M.J."/>
            <person name="Karaoz U."/>
            <person name="Brodie E.L."/>
            <person name="Williams K.H."/>
            <person name="Hubbard S.S."/>
            <person name="Banfield J.F."/>
        </authorList>
    </citation>
    <scope>NUCLEOTIDE SEQUENCE [LARGE SCALE GENOMIC DNA]</scope>
</reference>
<proteinExistence type="predicted"/>
<evidence type="ECO:0000313" key="2">
    <source>
        <dbReference type="Proteomes" id="UP000177697"/>
    </source>
</evidence>
<dbReference type="Pfam" id="PF02643">
    <property type="entry name" value="DUF192"/>
    <property type="match status" value="1"/>
</dbReference>
<dbReference type="PANTHER" id="PTHR37953">
    <property type="entry name" value="UPF0127 PROTEIN MJ1496"/>
    <property type="match status" value="1"/>
</dbReference>
<comment type="caution">
    <text evidence="1">The sequence shown here is derived from an EMBL/GenBank/DDBJ whole genome shotgun (WGS) entry which is preliminary data.</text>
</comment>
<dbReference type="Gene3D" id="2.60.120.1140">
    <property type="entry name" value="Protein of unknown function DUF192"/>
    <property type="match status" value="1"/>
</dbReference>
<dbReference type="AlphaFoldDB" id="A0A1G2V2J3"/>
<gene>
    <name evidence="1" type="ORF">A2431_01140</name>
</gene>
<protein>
    <recommendedName>
        <fullName evidence="3">DUF192 domain-containing protein</fullName>
    </recommendedName>
</protein>
<evidence type="ECO:0000313" key="1">
    <source>
        <dbReference type="EMBL" id="OHB15848.1"/>
    </source>
</evidence>
<name>A0A1G2V2J3_9BACT</name>
<organism evidence="1 2">
    <name type="scientific">Candidatus Zambryskibacteria bacterium RIFOXYC1_FULL_39_10</name>
    <dbReference type="NCBI Taxonomy" id="1802779"/>
    <lineage>
        <taxon>Bacteria</taxon>
        <taxon>Candidatus Zambryskiibacteriota</taxon>
    </lineage>
</organism>
<dbReference type="InterPro" id="IPR003795">
    <property type="entry name" value="DUF192"/>
</dbReference>
<dbReference type="PANTHER" id="PTHR37953:SF1">
    <property type="entry name" value="UPF0127 PROTEIN MJ1496"/>
    <property type="match status" value="1"/>
</dbReference>
<dbReference type="EMBL" id="MHWW01000005">
    <property type="protein sequence ID" value="OHB15848.1"/>
    <property type="molecule type" value="Genomic_DNA"/>
</dbReference>
<dbReference type="Proteomes" id="UP000177697">
    <property type="component" value="Unassembled WGS sequence"/>
</dbReference>